<sequence>MSEIVHPKERGQQTEAAIIFEFIRNGLTALEPFGDNERYDVVVEESGHFYRVQIKTGRIENGRVQFETRSSGTLTRKVEKEGYEGEIDVFAVYSPEIERSFVVPIADAPKTSMGIRVEESEKTSPNVNWAADYALENWVNAIRSESE</sequence>
<dbReference type="GO" id="GO:0004519">
    <property type="term" value="F:endonuclease activity"/>
    <property type="evidence" value="ECO:0007669"/>
    <property type="project" value="UniProtKB-KW"/>
</dbReference>
<dbReference type="GeneID" id="72185231"/>
<protein>
    <submittedName>
        <fullName evidence="2">Group I intron-associated PD-(D/E)XK endonuclease</fullName>
    </submittedName>
</protein>
<keyword evidence="3" id="KW-1185">Reference proteome</keyword>
<dbReference type="InterPro" id="IPR011856">
    <property type="entry name" value="tRNA_endonuc-like_dom_sf"/>
</dbReference>
<accession>A0A8U0HZI5</accession>
<reference evidence="2 3" key="1">
    <citation type="submission" date="2022-04" db="EMBL/GenBank/DDBJ databases">
        <title>Diverse halophilic archaea isolated from saline environments.</title>
        <authorList>
            <person name="Cui H.-L."/>
        </authorList>
    </citation>
    <scope>NUCLEOTIDE SEQUENCE [LARGE SCALE GENOMIC DNA]</scope>
    <source>
        <strain evidence="2 3">XZYJT49</strain>
    </source>
</reference>
<dbReference type="InterPro" id="IPR021671">
    <property type="entry name" value="PD(D/E)XK_Endonuc"/>
</dbReference>
<dbReference type="GO" id="GO:0003676">
    <property type="term" value="F:nucleic acid binding"/>
    <property type="evidence" value="ECO:0007669"/>
    <property type="project" value="InterPro"/>
</dbReference>
<keyword evidence="2" id="KW-0378">Hydrolase</keyword>
<name>A0A8U0HZI5_9EURY</name>
<feature type="domain" description="PD(D/E)XK endonuclease" evidence="1">
    <location>
        <begin position="6"/>
        <end position="135"/>
    </location>
</feature>
<gene>
    <name evidence="2" type="ORF">M0R89_08490</name>
</gene>
<dbReference type="EMBL" id="CP096659">
    <property type="protein sequence ID" value="UPV76081.1"/>
    <property type="molecule type" value="Genomic_DNA"/>
</dbReference>
<evidence type="ECO:0000313" key="3">
    <source>
        <dbReference type="Proteomes" id="UP000830729"/>
    </source>
</evidence>
<dbReference type="Pfam" id="PF11645">
    <property type="entry name" value="PDDEXK_5"/>
    <property type="match status" value="1"/>
</dbReference>
<dbReference type="RefSeq" id="WP_248652118.1">
    <property type="nucleotide sequence ID" value="NZ_CP096659.1"/>
</dbReference>
<keyword evidence="2" id="KW-0540">Nuclease</keyword>
<evidence type="ECO:0000313" key="2">
    <source>
        <dbReference type="EMBL" id="UPV76081.1"/>
    </source>
</evidence>
<dbReference type="Proteomes" id="UP000830729">
    <property type="component" value="Chromosome"/>
</dbReference>
<evidence type="ECO:0000259" key="1">
    <source>
        <dbReference type="Pfam" id="PF11645"/>
    </source>
</evidence>
<proteinExistence type="predicted"/>
<keyword evidence="2" id="KW-0255">Endonuclease</keyword>
<organism evidence="2 3">
    <name type="scientific">Halorussus limi</name>
    <dbReference type="NCBI Taxonomy" id="2938695"/>
    <lineage>
        <taxon>Archaea</taxon>
        <taxon>Methanobacteriati</taxon>
        <taxon>Methanobacteriota</taxon>
        <taxon>Stenosarchaea group</taxon>
        <taxon>Halobacteria</taxon>
        <taxon>Halobacteriales</taxon>
        <taxon>Haladaptataceae</taxon>
        <taxon>Halorussus</taxon>
    </lineage>
</organism>
<dbReference type="AlphaFoldDB" id="A0A8U0HZI5"/>
<dbReference type="Gene3D" id="3.40.1350.10">
    <property type="match status" value="1"/>
</dbReference>
<dbReference type="KEGG" id="halx:M0R89_08490"/>